<dbReference type="InterPro" id="IPR037124">
    <property type="entry name" value="Chaperonin_GroES_sf"/>
</dbReference>
<dbReference type="SMART" id="SM00883">
    <property type="entry name" value="Cpn10"/>
    <property type="match status" value="1"/>
</dbReference>
<dbReference type="PANTHER" id="PTHR10772:SF63">
    <property type="entry name" value="20 KDA CHAPERONIN, CHLOROPLASTIC"/>
    <property type="match status" value="1"/>
</dbReference>
<sequence>MIKPLNDYVVLKYKKEKNTTESGILLRLDDQKTEQNCIGIVVSCGPKVSEKIKPNAEVVYKSYSGTKITIKDEEYLIVKNEEIIALLI</sequence>
<dbReference type="SUPFAM" id="SSF50129">
    <property type="entry name" value="GroES-like"/>
    <property type="match status" value="1"/>
</dbReference>
<evidence type="ECO:0000313" key="4">
    <source>
        <dbReference type="EMBL" id="WYY26559.1"/>
    </source>
</evidence>
<dbReference type="Proteomes" id="UP001484199">
    <property type="component" value="Chromosome"/>
</dbReference>
<dbReference type="InterPro" id="IPR020818">
    <property type="entry name" value="Chaperonin_GroES"/>
</dbReference>
<dbReference type="Pfam" id="PF00166">
    <property type="entry name" value="Cpn10"/>
    <property type="match status" value="1"/>
</dbReference>
<keyword evidence="5" id="KW-1185">Reference proteome</keyword>
<dbReference type="InterPro" id="IPR011032">
    <property type="entry name" value="GroES-like_sf"/>
</dbReference>
<comment type="function">
    <text evidence="3">Together with the chaperonin GroEL, plays an essential role in assisting protein folding. The GroEL-GroES system forms a nano-cage that allows encapsulation of the non-native substrate proteins and provides a physical environment optimized to promote and accelerate protein folding. GroES binds to the apical surface of the GroEL ring, thereby capping the opening of the GroEL channel.</text>
</comment>
<name>A0ABZ2U969_ASHYP</name>
<accession>A0ABZ2U969</accession>
<evidence type="ECO:0000313" key="5">
    <source>
        <dbReference type="Proteomes" id="UP001484199"/>
    </source>
</evidence>
<keyword evidence="4" id="KW-0346">Stress response</keyword>
<dbReference type="PRINTS" id="PR00297">
    <property type="entry name" value="CHAPERONIN10"/>
</dbReference>
<evidence type="ECO:0000256" key="3">
    <source>
        <dbReference type="RuleBase" id="RU000535"/>
    </source>
</evidence>
<evidence type="ECO:0000256" key="2">
    <source>
        <dbReference type="ARBA" id="ARBA00023186"/>
    </source>
</evidence>
<dbReference type="EMBL" id="CP146843">
    <property type="protein sequence ID" value="WYY26559.1"/>
    <property type="molecule type" value="Genomic_DNA"/>
</dbReference>
<proteinExistence type="inferred from homology"/>
<gene>
    <name evidence="4" type="ORF">AshY1_04520</name>
</gene>
<dbReference type="RefSeq" id="WP_341266458.1">
    <property type="nucleotide sequence ID" value="NZ_CP146843.1"/>
</dbReference>
<comment type="subunit">
    <text evidence="3">Heptamer of 7 subunits arranged in a ring.</text>
</comment>
<dbReference type="Gene3D" id="2.30.33.40">
    <property type="entry name" value="GroES chaperonin"/>
    <property type="match status" value="1"/>
</dbReference>
<protein>
    <recommendedName>
        <fullName evidence="3">10 kDa chaperonin</fullName>
    </recommendedName>
</protein>
<reference evidence="4" key="1">
    <citation type="submission" date="2024-03" db="EMBL/GenBank/DDBJ databases">
        <title>The Complete Genome of 'Candidatus Phytoplasma fraxini' AshY1 from the Ash Yellows Group.</title>
        <authorList>
            <person name="Boehm J.W."/>
            <person name="Huettel B."/>
            <person name="Schneider B."/>
            <person name="Kube M."/>
        </authorList>
    </citation>
    <scope>NUCLEOTIDE SEQUENCE [LARGE SCALE GENOMIC DNA]</scope>
    <source>
        <strain evidence="4">AshY1</strain>
    </source>
</reference>
<comment type="similarity">
    <text evidence="1 3">Belongs to the GroES chaperonin family.</text>
</comment>
<dbReference type="CDD" id="cd00320">
    <property type="entry name" value="cpn10"/>
    <property type="match status" value="1"/>
</dbReference>
<organism evidence="4 5">
    <name type="scientific">Ash yellows phytoplasma</name>
    <dbReference type="NCBI Taxonomy" id="35780"/>
    <lineage>
        <taxon>Bacteria</taxon>
        <taxon>Bacillati</taxon>
        <taxon>Mycoplasmatota</taxon>
        <taxon>Mollicutes</taxon>
        <taxon>Acholeplasmatales</taxon>
        <taxon>Acholeplasmataceae</taxon>
        <taxon>Candidatus Phytoplasma</taxon>
        <taxon>16SrVII (Ash yellows group)</taxon>
    </lineage>
</organism>
<keyword evidence="2 3" id="KW-0143">Chaperone</keyword>
<dbReference type="PANTHER" id="PTHR10772">
    <property type="entry name" value="10 KDA HEAT SHOCK PROTEIN"/>
    <property type="match status" value="1"/>
</dbReference>
<evidence type="ECO:0000256" key="1">
    <source>
        <dbReference type="ARBA" id="ARBA00006975"/>
    </source>
</evidence>